<evidence type="ECO:0000313" key="2">
    <source>
        <dbReference type="EMBL" id="AUN30616.1"/>
    </source>
</evidence>
<dbReference type="Proteomes" id="UP000234752">
    <property type="component" value="Chromosome eg_1"/>
</dbReference>
<protein>
    <submittedName>
        <fullName evidence="2">Uncharacterized protein</fullName>
    </submittedName>
</protein>
<keyword evidence="3" id="KW-1185">Reference proteome</keyword>
<evidence type="ECO:0000313" key="3">
    <source>
        <dbReference type="Proteomes" id="UP000234752"/>
    </source>
</evidence>
<accession>A0A2K9NDK5</accession>
<dbReference type="KEGG" id="ncb:C0V82_10475"/>
<feature type="region of interest" description="Disordered" evidence="1">
    <location>
        <begin position="22"/>
        <end position="66"/>
    </location>
</feature>
<proteinExistence type="predicted"/>
<dbReference type="AlphaFoldDB" id="A0A2K9NDK5"/>
<organism evidence="2 3">
    <name type="scientific">Niveispirillum cyanobacteriorum</name>
    <dbReference type="NCBI Taxonomy" id="1612173"/>
    <lineage>
        <taxon>Bacteria</taxon>
        <taxon>Pseudomonadati</taxon>
        <taxon>Pseudomonadota</taxon>
        <taxon>Alphaproteobacteria</taxon>
        <taxon>Rhodospirillales</taxon>
        <taxon>Azospirillaceae</taxon>
        <taxon>Niveispirillum</taxon>
    </lineage>
</organism>
<gene>
    <name evidence="2" type="ORF">C0V82_10475</name>
</gene>
<name>A0A2K9NDK5_9PROT</name>
<dbReference type="EMBL" id="CP025611">
    <property type="protein sequence ID" value="AUN30616.1"/>
    <property type="molecule type" value="Genomic_DNA"/>
</dbReference>
<reference evidence="2 3" key="1">
    <citation type="submission" date="2017-12" db="EMBL/GenBank/DDBJ databases">
        <title>Genomes of bacteria within cyanobacterial aggregates.</title>
        <authorList>
            <person name="Cai H."/>
        </authorList>
    </citation>
    <scope>NUCLEOTIDE SEQUENCE [LARGE SCALE GENOMIC DNA]</scope>
    <source>
        <strain evidence="2 3">TH16</strain>
    </source>
</reference>
<feature type="compositionally biased region" description="Basic and acidic residues" evidence="1">
    <location>
        <begin position="49"/>
        <end position="66"/>
    </location>
</feature>
<evidence type="ECO:0000256" key="1">
    <source>
        <dbReference type="SAM" id="MobiDB-lite"/>
    </source>
</evidence>
<sequence length="66" mass="7161">MYRAQSTCAGLNKDGIINRIVQETARTTDIGDDDGHRRGGGGHKNAGTKSREQAVERDLAADPDRH</sequence>